<proteinExistence type="predicted"/>
<dbReference type="Proteomes" id="UP001444661">
    <property type="component" value="Unassembled WGS sequence"/>
</dbReference>
<dbReference type="InterPro" id="IPR045518">
    <property type="entry name" value="2EXR"/>
</dbReference>
<evidence type="ECO:0000313" key="3">
    <source>
        <dbReference type="Proteomes" id="UP001444661"/>
    </source>
</evidence>
<protein>
    <recommendedName>
        <fullName evidence="1">2EXR domain-containing protein</fullName>
    </recommendedName>
</protein>
<feature type="domain" description="2EXR" evidence="1">
    <location>
        <begin position="6"/>
        <end position="105"/>
    </location>
</feature>
<comment type="caution">
    <text evidence="2">The sequence shown here is derived from an EMBL/GenBank/DDBJ whole genome shotgun (WGS) entry which is preliminary data.</text>
</comment>
<evidence type="ECO:0000313" key="2">
    <source>
        <dbReference type="EMBL" id="KAK8041713.1"/>
    </source>
</evidence>
<reference evidence="2 3" key="1">
    <citation type="submission" date="2023-01" db="EMBL/GenBank/DDBJ databases">
        <title>Analysis of 21 Apiospora genomes using comparative genomics revels a genus with tremendous synthesis potential of carbohydrate active enzymes and secondary metabolites.</title>
        <authorList>
            <person name="Sorensen T."/>
        </authorList>
    </citation>
    <scope>NUCLEOTIDE SEQUENCE [LARGE SCALE GENOMIC DNA]</scope>
    <source>
        <strain evidence="2 3">CBS 33761</strain>
    </source>
</reference>
<keyword evidence="3" id="KW-1185">Reference proteome</keyword>
<gene>
    <name evidence="2" type="ORF">PG993_006236</name>
</gene>
<dbReference type="Pfam" id="PF20150">
    <property type="entry name" value="2EXR"/>
    <property type="match status" value="1"/>
</dbReference>
<name>A0ABR1T557_9PEZI</name>
<evidence type="ECO:0000259" key="1">
    <source>
        <dbReference type="Pfam" id="PF20150"/>
    </source>
</evidence>
<accession>A0ABR1T557</accession>
<sequence>MAGSTFLLFARLPPELQLMVWKEFAHAEAASRAVVVHTTQEIDEDGERRATLHLMPPKRLVSPLLAVNVQSRGVALRHYKTRVNLFELPPPLPTVLPFWLNGAEDVSGPRGRAQCQFPGNPAWGPEQRWADHTELLICGRASELLHDVGTEAEMVDDTSGEYAPRGCVYLDLETDRFLFFDQWAWAPWVTQSYGLRALSVDAFTDLKYHQVPLDYTRLKSILDRRPPVLRNTSAALPGDVLKMIRNVVFEDFWSSSSSEEEVYGEGPQGGRGVFAGIMGQDEYDEYKTSPALRNTLPRAFSANGWLGGFVISEEVQRCFFDDLEDKGPEHLDIRKAMLVRGPGTRRARRGGLIGTMGDDGDDLEKNDMWWWVDADAE</sequence>
<organism evidence="2 3">
    <name type="scientific">Apiospora rasikravindrae</name>
    <dbReference type="NCBI Taxonomy" id="990691"/>
    <lineage>
        <taxon>Eukaryota</taxon>
        <taxon>Fungi</taxon>
        <taxon>Dikarya</taxon>
        <taxon>Ascomycota</taxon>
        <taxon>Pezizomycotina</taxon>
        <taxon>Sordariomycetes</taxon>
        <taxon>Xylariomycetidae</taxon>
        <taxon>Amphisphaeriales</taxon>
        <taxon>Apiosporaceae</taxon>
        <taxon>Apiospora</taxon>
    </lineage>
</organism>
<dbReference type="EMBL" id="JAQQWK010000005">
    <property type="protein sequence ID" value="KAK8041713.1"/>
    <property type="molecule type" value="Genomic_DNA"/>
</dbReference>